<name>F0QY98_VULM7</name>
<accession>F0QY98</accession>
<organism evidence="1 2">
    <name type="scientific">Vulcanisaeta moutnovskia (strain 768-28)</name>
    <dbReference type="NCBI Taxonomy" id="985053"/>
    <lineage>
        <taxon>Archaea</taxon>
        <taxon>Thermoproteota</taxon>
        <taxon>Thermoprotei</taxon>
        <taxon>Thermoproteales</taxon>
        <taxon>Thermoproteaceae</taxon>
        <taxon>Vulcanisaeta</taxon>
    </lineage>
</organism>
<reference evidence="1 2" key="1">
    <citation type="journal article" date="2011" name="J. Bacteriol.">
        <title>Complete genome sequence of 'Vulcanisaeta moutnovskia' strain 768-28, a novel member of the hyperthermophilic crenarchaeal genus vulcanisaeta.</title>
        <authorList>
            <person name="Gumerov V.M."/>
            <person name="Mardanov A.V."/>
            <person name="Beletsky A.V."/>
            <person name="Prokofeva M.I."/>
            <person name="Bonch-Osmolovskaya E.A."/>
            <person name="Ravin N.V."/>
            <person name="Skryabin K.G."/>
        </authorList>
    </citation>
    <scope>NUCLEOTIDE SEQUENCE [LARGE SCALE GENOMIC DNA]</scope>
    <source>
        <strain evidence="1 2">768-28</strain>
    </source>
</reference>
<dbReference type="EMBL" id="CP002529">
    <property type="protein sequence ID" value="ADY01335.1"/>
    <property type="molecule type" value="Genomic_DNA"/>
</dbReference>
<evidence type="ECO:0000313" key="2">
    <source>
        <dbReference type="Proteomes" id="UP000007485"/>
    </source>
</evidence>
<dbReference type="GeneID" id="10288782"/>
<sequence>MDFREVPINECPIKYLDTLHLLLFILYRRTEFCKNLGLNCMDLPVLATTPLVARNCDRNDVHKFFRRMRRIVERLGNEIEIFRLGRLSASLLIEFGTGSIRVYDAYIIGDNDCDKVQCITVNNVTTLYMRLVIKLSDKNLVVLNVPDMIVWLAKVYGMDTVYSALNMIHNYVENGTFTGDLDKVLEIVSKWGVSISKDSFINATLPGRRNLIILKEILSTSA</sequence>
<dbReference type="RefSeq" id="WP_013604497.1">
    <property type="nucleotide sequence ID" value="NC_015151.1"/>
</dbReference>
<dbReference type="Proteomes" id="UP000007485">
    <property type="component" value="Chromosome"/>
</dbReference>
<gene>
    <name evidence="1" type="ordered locus">VMUT_1130</name>
</gene>
<dbReference type="KEGG" id="vmo:VMUT_1130"/>
<evidence type="ECO:0000313" key="1">
    <source>
        <dbReference type="EMBL" id="ADY01335.1"/>
    </source>
</evidence>
<dbReference type="eggNOG" id="arCOG10490">
    <property type="taxonomic scope" value="Archaea"/>
</dbReference>
<dbReference type="HOGENOM" id="CLU_1243093_0_0_2"/>
<proteinExistence type="predicted"/>
<keyword evidence="2" id="KW-1185">Reference proteome</keyword>
<dbReference type="STRING" id="985053.VMUT_1130"/>
<dbReference type="AlphaFoldDB" id="F0QY98"/>
<protein>
    <submittedName>
        <fullName evidence="1">Uncharacterized protein</fullName>
    </submittedName>
</protein>
<dbReference type="OrthoDB" id="27834at2157"/>